<dbReference type="Gene3D" id="1.10.10.2840">
    <property type="entry name" value="PucR C-terminal helix-turn-helix domain"/>
    <property type="match status" value="1"/>
</dbReference>
<dbReference type="AlphaFoldDB" id="A0A7W7T4F5"/>
<dbReference type="InterPro" id="IPR042070">
    <property type="entry name" value="PucR_C-HTH_sf"/>
</dbReference>
<comment type="caution">
    <text evidence="3">The sequence shown here is derived from an EMBL/GenBank/DDBJ whole genome shotgun (WGS) entry which is preliminary data.</text>
</comment>
<dbReference type="Pfam" id="PF07905">
    <property type="entry name" value="PucR"/>
    <property type="match status" value="1"/>
</dbReference>
<dbReference type="InterPro" id="IPR012914">
    <property type="entry name" value="PucR_dom"/>
</dbReference>
<reference evidence="3 4" key="1">
    <citation type="submission" date="2020-08" db="EMBL/GenBank/DDBJ databases">
        <title>Sequencing the genomes of 1000 actinobacteria strains.</title>
        <authorList>
            <person name="Klenk H.-P."/>
        </authorList>
    </citation>
    <scope>NUCLEOTIDE SEQUENCE [LARGE SCALE GENOMIC DNA]</scope>
    <source>
        <strain evidence="3 4">DSM 45084</strain>
    </source>
</reference>
<protein>
    <submittedName>
        <fullName evidence="3">Purine catabolism regulator</fullName>
    </submittedName>
</protein>
<gene>
    <name evidence="3" type="ORF">F4559_003742</name>
</gene>
<dbReference type="Proteomes" id="UP000542674">
    <property type="component" value="Unassembled WGS sequence"/>
</dbReference>
<evidence type="ECO:0000259" key="2">
    <source>
        <dbReference type="Pfam" id="PF13556"/>
    </source>
</evidence>
<keyword evidence="4" id="KW-1185">Reference proteome</keyword>
<dbReference type="InterPro" id="IPR025736">
    <property type="entry name" value="PucR_C-HTH_dom"/>
</dbReference>
<dbReference type="EMBL" id="JACHJS010000001">
    <property type="protein sequence ID" value="MBB4966383.1"/>
    <property type="molecule type" value="Genomic_DNA"/>
</dbReference>
<dbReference type="PANTHER" id="PTHR33744:SF1">
    <property type="entry name" value="DNA-BINDING TRANSCRIPTIONAL ACTIVATOR ADER"/>
    <property type="match status" value="1"/>
</dbReference>
<dbReference type="InterPro" id="IPR051448">
    <property type="entry name" value="CdaR-like_regulators"/>
</dbReference>
<feature type="domain" description="PucR C-terminal helix-turn-helix" evidence="2">
    <location>
        <begin position="461"/>
        <end position="519"/>
    </location>
</feature>
<evidence type="ECO:0000313" key="4">
    <source>
        <dbReference type="Proteomes" id="UP000542674"/>
    </source>
</evidence>
<organism evidence="3 4">
    <name type="scientific">Saccharothrix violaceirubra</name>
    <dbReference type="NCBI Taxonomy" id="413306"/>
    <lineage>
        <taxon>Bacteria</taxon>
        <taxon>Bacillati</taxon>
        <taxon>Actinomycetota</taxon>
        <taxon>Actinomycetes</taxon>
        <taxon>Pseudonocardiales</taxon>
        <taxon>Pseudonocardiaceae</taxon>
        <taxon>Saccharothrix</taxon>
    </lineage>
</organism>
<dbReference type="Pfam" id="PF13556">
    <property type="entry name" value="HTH_30"/>
    <property type="match status" value="1"/>
</dbReference>
<sequence>MYPTVADVLATPAVQAGDPRVRAGEEHLDRPVRWVHVSEISQVAGTLSGGELLLSTGIVAGDPDVDLSAYVTRLHEAGVSGLVVELGAELPALPHDLVRAARTLGLPLVELRRTVRFVEITEAVHARILDVGHERLRFTQRVNDVFTTLTVEGARVEEVMDQVSALGGHPVVLEDLSHHAVAFSGTTRAGELLRDWESRSRLAVAGGETAVAGPERWLCTPVGPRRGRWGRLVVPMTVADVERSSAVLERAAAALAILRVVNGEGRDVALDAHGGILRDLLTGQITDEQSVGARLRALGLRAGRAYAVIVFAVGVPGPPSAAADQSTVDVVAATARGQGRSALTGVVAPGRIAVVFPCSGEDDEPAAVRSFLAALDGRLPTGTVAAAAVPPTRITGLSAALEEAVHVAEAVAGEPGERIVYRSRDLGARGLLWSLRSDVRLHQFTESQLQPLLGHRGREGLLDLLRAFLEAHGNVAVLARELHLSRPAVYARLGRLTDVLGRDLADAQTRLSLHLALLAYDQAARHPRS</sequence>
<feature type="domain" description="Purine catabolism PurC-like" evidence="1">
    <location>
        <begin position="7"/>
        <end position="128"/>
    </location>
</feature>
<evidence type="ECO:0000313" key="3">
    <source>
        <dbReference type="EMBL" id="MBB4966383.1"/>
    </source>
</evidence>
<dbReference type="PANTHER" id="PTHR33744">
    <property type="entry name" value="CARBOHYDRATE DIACID REGULATOR"/>
    <property type="match status" value="1"/>
</dbReference>
<name>A0A7W7T4F5_9PSEU</name>
<accession>A0A7W7T4F5</accession>
<evidence type="ECO:0000259" key="1">
    <source>
        <dbReference type="Pfam" id="PF07905"/>
    </source>
</evidence>
<dbReference type="RefSeq" id="WP_184670339.1">
    <property type="nucleotide sequence ID" value="NZ_BAABAI010000026.1"/>
</dbReference>
<proteinExistence type="predicted"/>